<comment type="caution">
    <text evidence="2">The sequence shown here is derived from an EMBL/GenBank/DDBJ whole genome shotgun (WGS) entry which is preliminary data.</text>
</comment>
<dbReference type="RefSeq" id="WP_167372612.1">
    <property type="nucleotide sequence ID" value="NZ_CBDRFB010000008.1"/>
</dbReference>
<name>A0ABW6DSK3_9ACTN</name>
<evidence type="ECO:0000313" key="3">
    <source>
        <dbReference type="Proteomes" id="UP001598300"/>
    </source>
</evidence>
<protein>
    <submittedName>
        <fullName evidence="2">Uncharacterized protein</fullName>
    </submittedName>
</protein>
<evidence type="ECO:0000256" key="1">
    <source>
        <dbReference type="SAM" id="Coils"/>
    </source>
</evidence>
<sequence length="45" mass="4974">MSFWGLIGQAGATPPDDIETRKELLDKAEAELKKAEEKAKDEKKG</sequence>
<feature type="coiled-coil region" evidence="1">
    <location>
        <begin position="18"/>
        <end position="45"/>
    </location>
</feature>
<keyword evidence="3" id="KW-1185">Reference proteome</keyword>
<accession>A0ABW6DSK3</accession>
<dbReference type="Proteomes" id="UP001598300">
    <property type="component" value="Unassembled WGS sequence"/>
</dbReference>
<gene>
    <name evidence="2" type="ORF">ACFWR3_07425</name>
</gene>
<dbReference type="EMBL" id="JBHXPM010000005">
    <property type="protein sequence ID" value="MFD3955902.1"/>
    <property type="molecule type" value="Genomic_DNA"/>
</dbReference>
<reference evidence="2 3" key="1">
    <citation type="submission" date="2024-09" db="EMBL/GenBank/DDBJ databases">
        <title>The Natural Products Discovery Center: Release of the First 8490 Sequenced Strains for Exploring Actinobacteria Biosynthetic Diversity.</title>
        <authorList>
            <person name="Kalkreuter E."/>
            <person name="Kautsar S.A."/>
            <person name="Yang D."/>
            <person name="Bader C.D."/>
            <person name="Teijaro C.N."/>
            <person name="Fluegel L."/>
            <person name="Davis C.M."/>
            <person name="Simpson J.R."/>
            <person name="Lauterbach L."/>
            <person name="Steele A.D."/>
            <person name="Gui C."/>
            <person name="Meng S."/>
            <person name="Li G."/>
            <person name="Viehrig K."/>
            <person name="Ye F."/>
            <person name="Su P."/>
            <person name="Kiefer A.F."/>
            <person name="Nichols A."/>
            <person name="Cepeda A.J."/>
            <person name="Yan W."/>
            <person name="Fan B."/>
            <person name="Jiang Y."/>
            <person name="Adhikari A."/>
            <person name="Zheng C.-J."/>
            <person name="Schuster L."/>
            <person name="Cowan T.M."/>
            <person name="Smanski M.J."/>
            <person name="Chevrette M.G."/>
            <person name="De Carvalho L.P.S."/>
            <person name="Shen B."/>
        </authorList>
    </citation>
    <scope>NUCLEOTIDE SEQUENCE [LARGE SCALE GENOMIC DNA]</scope>
    <source>
        <strain evidence="2 3">NPDC058584</strain>
    </source>
</reference>
<evidence type="ECO:0000313" key="2">
    <source>
        <dbReference type="EMBL" id="MFD3955902.1"/>
    </source>
</evidence>
<organism evidence="2 3">
    <name type="scientific">Streptomyces bacillaris</name>
    <dbReference type="NCBI Taxonomy" id="68179"/>
    <lineage>
        <taxon>Bacteria</taxon>
        <taxon>Bacillati</taxon>
        <taxon>Actinomycetota</taxon>
        <taxon>Actinomycetes</taxon>
        <taxon>Kitasatosporales</taxon>
        <taxon>Streptomycetaceae</taxon>
        <taxon>Streptomyces</taxon>
    </lineage>
</organism>
<proteinExistence type="predicted"/>
<keyword evidence="1" id="KW-0175">Coiled coil</keyword>